<sequence length="65" mass="7665">VQDDLIEGVIAKNNIRFVARNARITRPAFKYCRRKQIFVLEVLKTVDDVVVLYKPFKHNKDAFLM</sequence>
<dbReference type="AlphaFoldDB" id="A0A9N9C245"/>
<evidence type="ECO:0000313" key="2">
    <source>
        <dbReference type="Proteomes" id="UP000789405"/>
    </source>
</evidence>
<comment type="caution">
    <text evidence="1">The sequence shown here is derived from an EMBL/GenBank/DDBJ whole genome shotgun (WGS) entry which is preliminary data.</text>
</comment>
<dbReference type="OrthoDB" id="2374590at2759"/>
<accession>A0A9N9C245</accession>
<dbReference type="Proteomes" id="UP000789405">
    <property type="component" value="Unassembled WGS sequence"/>
</dbReference>
<proteinExistence type="predicted"/>
<keyword evidence="2" id="KW-1185">Reference proteome</keyword>
<gene>
    <name evidence="1" type="ORF">DERYTH_LOCUS6879</name>
</gene>
<organism evidence="1 2">
    <name type="scientific">Dentiscutata erythropus</name>
    <dbReference type="NCBI Taxonomy" id="1348616"/>
    <lineage>
        <taxon>Eukaryota</taxon>
        <taxon>Fungi</taxon>
        <taxon>Fungi incertae sedis</taxon>
        <taxon>Mucoromycota</taxon>
        <taxon>Glomeromycotina</taxon>
        <taxon>Glomeromycetes</taxon>
        <taxon>Diversisporales</taxon>
        <taxon>Gigasporaceae</taxon>
        <taxon>Dentiscutata</taxon>
    </lineage>
</organism>
<evidence type="ECO:0000313" key="1">
    <source>
        <dbReference type="EMBL" id="CAG8584992.1"/>
    </source>
</evidence>
<dbReference type="EMBL" id="CAJVPY010003208">
    <property type="protein sequence ID" value="CAG8584992.1"/>
    <property type="molecule type" value="Genomic_DNA"/>
</dbReference>
<name>A0A9N9C245_9GLOM</name>
<reference evidence="1" key="1">
    <citation type="submission" date="2021-06" db="EMBL/GenBank/DDBJ databases">
        <authorList>
            <person name="Kallberg Y."/>
            <person name="Tangrot J."/>
            <person name="Rosling A."/>
        </authorList>
    </citation>
    <scope>NUCLEOTIDE SEQUENCE</scope>
    <source>
        <strain evidence="1">MA453B</strain>
    </source>
</reference>
<protein>
    <submittedName>
        <fullName evidence="1">17040_t:CDS:1</fullName>
    </submittedName>
</protein>
<feature type="non-terminal residue" evidence="1">
    <location>
        <position position="1"/>
    </location>
</feature>